<proteinExistence type="predicted"/>
<sequence length="130" mass="13863">MSERGSGEPREVRRQTRIPGNPVEPAVIRHANLGPIRADLVTDVVGDRGNEPGLLLLRGGDRVEVTRTESAGGIGDVTQEESLSLQDPDGLLFEGVEALARDSPKVDLCDVAVRLAVSAELLTTLTAWPT</sequence>
<name>A0ABQ3ZE21_9ACTN</name>
<organism evidence="2 3">
    <name type="scientific">Paractinoplanes durhamensis</name>
    <dbReference type="NCBI Taxonomy" id="113563"/>
    <lineage>
        <taxon>Bacteria</taxon>
        <taxon>Bacillati</taxon>
        <taxon>Actinomycetota</taxon>
        <taxon>Actinomycetes</taxon>
        <taxon>Micromonosporales</taxon>
        <taxon>Micromonosporaceae</taxon>
        <taxon>Paractinoplanes</taxon>
    </lineage>
</organism>
<accession>A0ABQ3ZE21</accession>
<dbReference type="EMBL" id="BOML01000100">
    <property type="protein sequence ID" value="GIE08075.1"/>
    <property type="molecule type" value="Genomic_DNA"/>
</dbReference>
<evidence type="ECO:0000313" key="3">
    <source>
        <dbReference type="Proteomes" id="UP000637628"/>
    </source>
</evidence>
<dbReference type="RefSeq" id="WP_203735909.1">
    <property type="nucleotide sequence ID" value="NZ_BAAATX010000069.1"/>
</dbReference>
<feature type="region of interest" description="Disordered" evidence="1">
    <location>
        <begin position="1"/>
        <end position="26"/>
    </location>
</feature>
<keyword evidence="3" id="KW-1185">Reference proteome</keyword>
<reference evidence="2 3" key="1">
    <citation type="submission" date="2021-01" db="EMBL/GenBank/DDBJ databases">
        <title>Whole genome shotgun sequence of Actinoplanes durhamensis NBRC 14914.</title>
        <authorList>
            <person name="Komaki H."/>
            <person name="Tamura T."/>
        </authorList>
    </citation>
    <scope>NUCLEOTIDE SEQUENCE [LARGE SCALE GENOMIC DNA]</scope>
    <source>
        <strain evidence="2 3">NBRC 14914</strain>
    </source>
</reference>
<feature type="compositionally biased region" description="Basic and acidic residues" evidence="1">
    <location>
        <begin position="1"/>
        <end position="14"/>
    </location>
</feature>
<dbReference type="Proteomes" id="UP000637628">
    <property type="component" value="Unassembled WGS sequence"/>
</dbReference>
<protein>
    <submittedName>
        <fullName evidence="2">Uncharacterized protein</fullName>
    </submittedName>
</protein>
<gene>
    <name evidence="2" type="ORF">Adu01nite_94250</name>
</gene>
<evidence type="ECO:0000256" key="1">
    <source>
        <dbReference type="SAM" id="MobiDB-lite"/>
    </source>
</evidence>
<evidence type="ECO:0000313" key="2">
    <source>
        <dbReference type="EMBL" id="GIE08075.1"/>
    </source>
</evidence>
<comment type="caution">
    <text evidence="2">The sequence shown here is derived from an EMBL/GenBank/DDBJ whole genome shotgun (WGS) entry which is preliminary data.</text>
</comment>